<evidence type="ECO:0008006" key="3">
    <source>
        <dbReference type="Google" id="ProtNLM"/>
    </source>
</evidence>
<comment type="caution">
    <text evidence="1">The sequence shown here is derived from an EMBL/GenBank/DDBJ whole genome shotgun (WGS) entry which is preliminary data.</text>
</comment>
<protein>
    <recommendedName>
        <fullName evidence="3">Mon2/Sec7/BIG1-like HDS domain-containing protein</fullName>
    </recommendedName>
</protein>
<evidence type="ECO:0000313" key="2">
    <source>
        <dbReference type="Proteomes" id="UP000023152"/>
    </source>
</evidence>
<dbReference type="EMBL" id="ASPP01040095">
    <property type="protein sequence ID" value="ETO00760.1"/>
    <property type="molecule type" value="Genomic_DNA"/>
</dbReference>
<accession>X6LJ61</accession>
<dbReference type="AlphaFoldDB" id="X6LJ61"/>
<reference evidence="1 2" key="1">
    <citation type="journal article" date="2013" name="Curr. Biol.">
        <title>The Genome of the Foraminiferan Reticulomyxa filosa.</title>
        <authorList>
            <person name="Glockner G."/>
            <person name="Hulsmann N."/>
            <person name="Schleicher M."/>
            <person name="Noegel A.A."/>
            <person name="Eichinger L."/>
            <person name="Gallinger C."/>
            <person name="Pawlowski J."/>
            <person name="Sierra R."/>
            <person name="Euteneuer U."/>
            <person name="Pillet L."/>
            <person name="Moustafa A."/>
            <person name="Platzer M."/>
            <person name="Groth M."/>
            <person name="Szafranski K."/>
            <person name="Schliwa M."/>
        </authorList>
    </citation>
    <scope>NUCLEOTIDE SEQUENCE [LARGE SCALE GENOMIC DNA]</scope>
</reference>
<organism evidence="1 2">
    <name type="scientific">Reticulomyxa filosa</name>
    <dbReference type="NCBI Taxonomy" id="46433"/>
    <lineage>
        <taxon>Eukaryota</taxon>
        <taxon>Sar</taxon>
        <taxon>Rhizaria</taxon>
        <taxon>Retaria</taxon>
        <taxon>Foraminifera</taxon>
        <taxon>Monothalamids</taxon>
        <taxon>Reticulomyxidae</taxon>
        <taxon>Reticulomyxa</taxon>
    </lineage>
</organism>
<dbReference type="Proteomes" id="UP000023152">
    <property type="component" value="Unassembled WGS sequence"/>
</dbReference>
<proteinExistence type="predicted"/>
<name>X6LJ61_RETFI</name>
<sequence>SISDDAEAALTSKISIQTIVREECAWLETTCHPALSAMVELFNQFFVVDQTLLHDVVCLLTSFISMVCIPRPFFFFVYVFQIFASSSNAIKQSSEASRIGLQCLSRLVDVNATRFTTNHWSIVIGDIIQALNQTLPHRLRSKTLKKFVQSQTKTESAGDTNNTEVIIYSTYFYLFVNKTEMPTFANNLSNSKGLVIQAEAVLNLLQLLRQVWKKIIFSFYPNKITLNIYFCVFSFPFKIDITKFFPFSNKASMC</sequence>
<feature type="non-terminal residue" evidence="1">
    <location>
        <position position="1"/>
    </location>
</feature>
<gene>
    <name evidence="1" type="ORF">RFI_36680</name>
</gene>
<keyword evidence="2" id="KW-1185">Reference proteome</keyword>
<evidence type="ECO:0000313" key="1">
    <source>
        <dbReference type="EMBL" id="ETO00760.1"/>
    </source>
</evidence>